<keyword evidence="1" id="KW-0285">Flavoprotein</keyword>
<gene>
    <name evidence="4" type="ORF">DMH04_33735</name>
</gene>
<dbReference type="PANTHER" id="PTHR43004">
    <property type="entry name" value="TRK SYSTEM POTASSIUM UPTAKE PROTEIN"/>
    <property type="match status" value="1"/>
</dbReference>
<dbReference type="Gene3D" id="3.50.50.60">
    <property type="entry name" value="FAD/NAD(P)-binding domain"/>
    <property type="match status" value="1"/>
</dbReference>
<feature type="domain" description="FAD-binding" evidence="3">
    <location>
        <begin position="6"/>
        <end position="353"/>
    </location>
</feature>
<dbReference type="AlphaFoldDB" id="A0A428Z0T6"/>
<evidence type="ECO:0000256" key="1">
    <source>
        <dbReference type="ARBA" id="ARBA00022630"/>
    </source>
</evidence>
<evidence type="ECO:0000313" key="5">
    <source>
        <dbReference type="Proteomes" id="UP000287547"/>
    </source>
</evidence>
<dbReference type="PANTHER" id="PTHR43004:SF21">
    <property type="entry name" value="FAD-BINDING DOMAIN-CONTAINING PROTEIN-RELATED"/>
    <property type="match status" value="1"/>
</dbReference>
<sequence>MHANDSNVVIVGAGPVGCTLALELAAHGVASILVDRFGTASRHPKMDFLNGRSMELLRRLGVVPEIRRRGVDAKHSFNFLWTRNFAEPVIGMWEYPSVAQIRDRMAAANDGSGPHEPYQRLPGSVLEDILRREVQADPLIDLRTGRLFEDLETDPEGTTSRFTNAESGQGMQLRSRFLVGCDGANSAVRDRAGIGVSAIGPTSRHCDVYFRSADPGLRRHGRFFLAVVAAGLILVSRDEDESWTASFPLADDEPMPTDPVAVIKQRLGIDFTVDEVLSVIEWRGRLAVADAYRRGGVLIAGDAAHQFYPTGGHAANTGIGDAVDLGWKLAAVLSGWGGPTLLDSYEAERRPVALFNREMCFTLLDVWRRFPRLAAAGVSREHLAGFLAPQRFQIENVGIHFGYRYWNSPVICHEEGTAPEWVWQQITPSTWPGSRPPSIRLPGQAELFDELGRGFTLVDFSGTRAGKQIVERADRRAIPMTHLVIDDDNARTAWQRALVLVRPDQHVAWRGDAPPEDWDAVLDHVCGWTEN</sequence>
<dbReference type="EMBL" id="QHKI01000037">
    <property type="protein sequence ID" value="RSM78126.1"/>
    <property type="molecule type" value="Genomic_DNA"/>
</dbReference>
<comment type="caution">
    <text evidence="4">The sequence shown here is derived from an EMBL/GenBank/DDBJ whole genome shotgun (WGS) entry which is preliminary data.</text>
</comment>
<dbReference type="SUPFAM" id="SSF51905">
    <property type="entry name" value="FAD/NAD(P)-binding domain"/>
    <property type="match status" value="1"/>
</dbReference>
<dbReference type="Proteomes" id="UP000287547">
    <property type="component" value="Unassembled WGS sequence"/>
</dbReference>
<proteinExistence type="predicted"/>
<dbReference type="InterPro" id="IPR036188">
    <property type="entry name" value="FAD/NAD-bd_sf"/>
</dbReference>
<evidence type="ECO:0000256" key="2">
    <source>
        <dbReference type="ARBA" id="ARBA00022827"/>
    </source>
</evidence>
<evidence type="ECO:0000313" key="4">
    <source>
        <dbReference type="EMBL" id="RSM78126.1"/>
    </source>
</evidence>
<accession>A0A428Z0T6</accession>
<dbReference type="GO" id="GO:0071949">
    <property type="term" value="F:FAD binding"/>
    <property type="evidence" value="ECO:0007669"/>
    <property type="project" value="InterPro"/>
</dbReference>
<dbReference type="Pfam" id="PF21274">
    <property type="entry name" value="Rng_hyd_C"/>
    <property type="match status" value="1"/>
</dbReference>
<organism evidence="4 5">
    <name type="scientific">Kibdelosporangium aridum</name>
    <dbReference type="NCBI Taxonomy" id="2030"/>
    <lineage>
        <taxon>Bacteria</taxon>
        <taxon>Bacillati</taxon>
        <taxon>Actinomycetota</taxon>
        <taxon>Actinomycetes</taxon>
        <taxon>Pseudonocardiales</taxon>
        <taxon>Pseudonocardiaceae</taxon>
        <taxon>Kibdelosporangium</taxon>
    </lineage>
</organism>
<dbReference type="InterPro" id="IPR050641">
    <property type="entry name" value="RIFMO-like"/>
</dbReference>
<protein>
    <submittedName>
        <fullName evidence="4">2-polyprenyl-6-methoxyphenol hydroxylase</fullName>
    </submittedName>
</protein>
<dbReference type="OrthoDB" id="4246007at2"/>
<keyword evidence="2" id="KW-0274">FAD</keyword>
<evidence type="ECO:0000259" key="3">
    <source>
        <dbReference type="Pfam" id="PF01494"/>
    </source>
</evidence>
<dbReference type="PRINTS" id="PR00420">
    <property type="entry name" value="RNGMNOXGNASE"/>
</dbReference>
<name>A0A428Z0T6_KIBAR</name>
<dbReference type="GO" id="GO:0016709">
    <property type="term" value="F:oxidoreductase activity, acting on paired donors, with incorporation or reduction of molecular oxygen, NAD(P)H as one donor, and incorporation of one atom of oxygen"/>
    <property type="evidence" value="ECO:0007669"/>
    <property type="project" value="UniProtKB-ARBA"/>
</dbReference>
<dbReference type="RefSeq" id="WP_051795019.1">
    <property type="nucleotide sequence ID" value="NZ_QHKI01000037.1"/>
</dbReference>
<dbReference type="Pfam" id="PF01494">
    <property type="entry name" value="FAD_binding_3"/>
    <property type="match status" value="1"/>
</dbReference>
<dbReference type="InterPro" id="IPR002938">
    <property type="entry name" value="FAD-bd"/>
</dbReference>
<dbReference type="Gene3D" id="3.40.30.120">
    <property type="match status" value="1"/>
</dbReference>
<reference evidence="4 5" key="1">
    <citation type="submission" date="2018-05" db="EMBL/GenBank/DDBJ databases">
        <title>Evolution of GPA BGCs.</title>
        <authorList>
            <person name="Waglechner N."/>
            <person name="Wright G.D."/>
        </authorList>
    </citation>
    <scope>NUCLEOTIDE SEQUENCE [LARGE SCALE GENOMIC DNA]</scope>
    <source>
        <strain evidence="4 5">A82846</strain>
    </source>
</reference>
<dbReference type="Gene3D" id="3.30.9.10">
    <property type="entry name" value="D-Amino Acid Oxidase, subunit A, domain 2"/>
    <property type="match status" value="1"/>
</dbReference>